<dbReference type="Gene3D" id="3.40.50.970">
    <property type="match status" value="1"/>
</dbReference>
<dbReference type="OrthoDB" id="1856718at2759"/>
<evidence type="ECO:0000256" key="12">
    <source>
        <dbReference type="ARBA" id="ARBA00052219"/>
    </source>
</evidence>
<dbReference type="Gene3D" id="3.40.50.920">
    <property type="match status" value="1"/>
</dbReference>
<protein>
    <recommendedName>
        <fullName evidence="4">assimilatory sulfite reductase (NADPH)</fullName>
        <ecNumber evidence="4">1.8.1.2</ecNumber>
    </recommendedName>
</protein>
<evidence type="ECO:0000256" key="1">
    <source>
        <dbReference type="ARBA" id="ARBA00001917"/>
    </source>
</evidence>
<keyword evidence="9" id="KW-0521">NADP</keyword>
<dbReference type="SUPFAM" id="SSF52343">
    <property type="entry name" value="Ferredoxin reductase-like, C-terminal NADP-linked domain"/>
    <property type="match status" value="1"/>
</dbReference>
<evidence type="ECO:0000256" key="11">
    <source>
        <dbReference type="ARBA" id="ARBA00023002"/>
    </source>
</evidence>
<dbReference type="PROSITE" id="PS51384">
    <property type="entry name" value="FAD_FR"/>
    <property type="match status" value="1"/>
</dbReference>
<evidence type="ECO:0000256" key="5">
    <source>
        <dbReference type="ARBA" id="ARBA00022448"/>
    </source>
</evidence>
<dbReference type="Gene3D" id="3.40.920.10">
    <property type="entry name" value="Pyruvate-ferredoxin oxidoreductase, PFOR, domain III"/>
    <property type="match status" value="1"/>
</dbReference>
<dbReference type="PANTHER" id="PTHR19384">
    <property type="entry name" value="NITRIC OXIDE SYNTHASE-RELATED"/>
    <property type="match status" value="1"/>
</dbReference>
<dbReference type="InterPro" id="IPR009014">
    <property type="entry name" value="Transketo_C/PFOR_II"/>
</dbReference>
<dbReference type="Gene3D" id="1.20.990.10">
    <property type="entry name" value="NADPH-cytochrome p450 Reductase, Chain A, domain 3"/>
    <property type="match status" value="1"/>
</dbReference>
<dbReference type="InterPro" id="IPR001709">
    <property type="entry name" value="Flavoprot_Pyr_Nucl_cyt_Rdtase"/>
</dbReference>
<dbReference type="KEGG" id="gtr:GLOTRDRAFT_35291"/>
<dbReference type="FunFam" id="1.20.990.10:FF:000010">
    <property type="entry name" value="Sulfite reductase [NADPH] flavoprotein component"/>
    <property type="match status" value="1"/>
</dbReference>
<evidence type="ECO:0000256" key="6">
    <source>
        <dbReference type="ARBA" id="ARBA00022630"/>
    </source>
</evidence>
<dbReference type="EC" id="1.8.1.2" evidence="4"/>
<evidence type="ECO:0000256" key="13">
    <source>
        <dbReference type="ARBA" id="ARBA00059320"/>
    </source>
</evidence>
<keyword evidence="10" id="KW-0249">Electron transport</keyword>
<evidence type="ECO:0000256" key="14">
    <source>
        <dbReference type="SAM" id="MobiDB-lite"/>
    </source>
</evidence>
<organism evidence="16 17">
    <name type="scientific">Gloeophyllum trabeum (strain ATCC 11539 / FP-39264 / Madison 617)</name>
    <name type="common">Brown rot fungus</name>
    <dbReference type="NCBI Taxonomy" id="670483"/>
    <lineage>
        <taxon>Eukaryota</taxon>
        <taxon>Fungi</taxon>
        <taxon>Dikarya</taxon>
        <taxon>Basidiomycota</taxon>
        <taxon>Agaricomycotina</taxon>
        <taxon>Agaricomycetes</taxon>
        <taxon>Gloeophyllales</taxon>
        <taxon>Gloeophyllaceae</taxon>
        <taxon>Gloeophyllum</taxon>
    </lineage>
</organism>
<dbReference type="PANTHER" id="PTHR19384:SF109">
    <property type="entry name" value="SULFITE REDUCTASE [NADPH] FLAVOPROTEIN COMPONENT"/>
    <property type="match status" value="1"/>
</dbReference>
<proteinExistence type="predicted"/>
<feature type="non-terminal residue" evidence="16">
    <location>
        <position position="1"/>
    </location>
</feature>
<dbReference type="SUPFAM" id="SSF63380">
    <property type="entry name" value="Riboflavin synthase domain-like"/>
    <property type="match status" value="1"/>
</dbReference>
<comment type="cofactor">
    <cofactor evidence="2">
        <name>FAD</name>
        <dbReference type="ChEBI" id="CHEBI:57692"/>
    </cofactor>
</comment>
<evidence type="ECO:0000256" key="2">
    <source>
        <dbReference type="ARBA" id="ARBA00001974"/>
    </source>
</evidence>
<feature type="region of interest" description="Disordered" evidence="14">
    <location>
        <begin position="1"/>
        <end position="21"/>
    </location>
</feature>
<keyword evidence="7" id="KW-0288">FMN</keyword>
<dbReference type="InterPro" id="IPR017938">
    <property type="entry name" value="Riboflavin_synthase-like_b-brl"/>
</dbReference>
<dbReference type="GO" id="GO:0004783">
    <property type="term" value="F:sulfite reductase (NADPH) activity"/>
    <property type="evidence" value="ECO:0007669"/>
    <property type="project" value="UniProtKB-EC"/>
</dbReference>
<evidence type="ECO:0000313" key="17">
    <source>
        <dbReference type="Proteomes" id="UP000030669"/>
    </source>
</evidence>
<dbReference type="Pfam" id="PF00175">
    <property type="entry name" value="NAD_binding_1"/>
    <property type="match status" value="1"/>
</dbReference>
<dbReference type="InterPro" id="IPR002869">
    <property type="entry name" value="Pyrv_flavodox_OxRed_cen"/>
</dbReference>
<dbReference type="Pfam" id="PF00667">
    <property type="entry name" value="FAD_binding_1"/>
    <property type="match status" value="1"/>
</dbReference>
<dbReference type="EMBL" id="KB469297">
    <property type="protein sequence ID" value="EPQ59916.1"/>
    <property type="molecule type" value="Genomic_DNA"/>
</dbReference>
<dbReference type="SUPFAM" id="SSF52922">
    <property type="entry name" value="TK C-terminal domain-like"/>
    <property type="match status" value="1"/>
</dbReference>
<dbReference type="eggNOG" id="KOG1158">
    <property type="taxonomic scope" value="Eukaryota"/>
</dbReference>
<accession>S7QJP1</accession>
<comment type="cofactor">
    <cofactor evidence="1">
        <name>FMN</name>
        <dbReference type="ChEBI" id="CHEBI:58210"/>
    </cofactor>
</comment>
<dbReference type="STRING" id="670483.S7QJP1"/>
<dbReference type="GeneID" id="19305617"/>
<evidence type="ECO:0000259" key="15">
    <source>
        <dbReference type="PROSITE" id="PS51384"/>
    </source>
</evidence>
<comment type="catalytic activity">
    <reaction evidence="12">
        <text>hydrogen sulfide + 3 NADP(+) + 3 H2O = sulfite + 3 NADPH + 4 H(+)</text>
        <dbReference type="Rhea" id="RHEA:13801"/>
        <dbReference type="ChEBI" id="CHEBI:15377"/>
        <dbReference type="ChEBI" id="CHEBI:15378"/>
        <dbReference type="ChEBI" id="CHEBI:17359"/>
        <dbReference type="ChEBI" id="CHEBI:29919"/>
        <dbReference type="ChEBI" id="CHEBI:57783"/>
        <dbReference type="ChEBI" id="CHEBI:58349"/>
        <dbReference type="EC" id="1.8.1.2"/>
    </reaction>
</comment>
<comment type="pathway">
    <text evidence="3">Sulfur metabolism; hydrogen sulfide biosynthesis; hydrogen sulfide from sulfite (NADPH route): step 1/1.</text>
</comment>
<dbReference type="Gene3D" id="2.40.30.10">
    <property type="entry name" value="Translation factors"/>
    <property type="match status" value="1"/>
</dbReference>
<dbReference type="InterPro" id="IPR039261">
    <property type="entry name" value="FNR_nucleotide-bd"/>
</dbReference>
<keyword evidence="11" id="KW-0560">Oxidoreductase</keyword>
<feature type="compositionally biased region" description="Polar residues" evidence="14">
    <location>
        <begin position="1"/>
        <end position="18"/>
    </location>
</feature>
<dbReference type="Proteomes" id="UP000030669">
    <property type="component" value="Unassembled WGS sequence"/>
</dbReference>
<dbReference type="InterPro" id="IPR023173">
    <property type="entry name" value="NADPH_Cyt_P450_Rdtase_alpha"/>
</dbReference>
<evidence type="ECO:0000256" key="7">
    <source>
        <dbReference type="ARBA" id="ARBA00022643"/>
    </source>
</evidence>
<name>S7QJP1_GLOTA</name>
<evidence type="ECO:0000256" key="3">
    <source>
        <dbReference type="ARBA" id="ARBA00004774"/>
    </source>
</evidence>
<evidence type="ECO:0000256" key="8">
    <source>
        <dbReference type="ARBA" id="ARBA00022827"/>
    </source>
</evidence>
<dbReference type="AlphaFoldDB" id="S7QJP1"/>
<sequence length="1072" mass="115759">PMSASGVSTPVSATSTLRGASPSPLKNAVLDQVLKLKTSSIPASNIIESIASRATSSSTVFIYDLAEQVGFGALTKSWACTGSANVVSLQTRSGAGLSLVGRLSQGLGSSKDSVRSGTLTAYTTPSGLASMAQALSYLPKPTANGRLVIQVPAVTPVGESFTFSPTLAPFAPCIRLLPESFTVLLSATPQEAVDLAAISYKLQSSHVIHIFDHHSSAREVGSASAPNVSLDGKVDGSVQDALKEAGYDFFDYAGDKDAHTVVVLLNGPLALAAKALASRISGLGVVVVRVLRPWNEDALREVIPISVKKVHVLDDVPTETSQGSVYVDVFASLLDPANPGPSVHSHRVTPTKLEQFLSRPSSFAAVLSALVPGNVQAPILESSGVKKLLLFSSPGSPLQALPQTIEDTFLTSRALAARRLTDHDAFSKPGGITVDRIILSSKDTEQPYLPVPILLPINAEGTGEADFVAILDQTLLKTHDALKNAKRGSEVLVVTSWAPTELASNLAPEVAALVADRELHFCTINARELSEELVKEDEQARNDVESVISYLAFLRLYLGKAANEHAVRKVARAVVGDSVRGIELSVISERAWDSLVEVDLSSHNPAAESSKGSAVRSFSFNAIAVETDDGETVVNGSGLGSWHDAAKHIIFPSAFTPQFEASSDPYPQNPALRPEIPDRTYLVTCTVNRRLTPKEYDRNVFHLEFDTSGTGLTYAIGEALGVHGWNDDEEVMDFCRWYGVDPNRLITIPVPNADGKMHTRTVFQALQQQIDLFGKPPKSFYTDLAEYATKQTEKMSLQFIGSAEGSSTFKKLAEKDTIHFADVLRMYPSARPGIEVLCELIGDIKPRHYSIASSQAVVGDRVDLLVVSVEWVTPSGSPRYGQCTRYLAGLKPGQKVTVSIKPSVMKLPPDNMQPLIMAGLGTGAAPFRAFLQYRAWVASQGIPIGPIYYYFGSRHQSQEYLYGEEIEAFILDKTITKAGLAFSRDGPQKVYIQHKMLEDAEALARMLREENGVFYLCGPTWPVPDVYNALVDALVKYNGMDAKSAGDFLEGLKEEERYVLEVCCIISWPCNF</sequence>
<evidence type="ECO:0000256" key="4">
    <source>
        <dbReference type="ARBA" id="ARBA00012604"/>
    </source>
</evidence>
<evidence type="ECO:0000313" key="16">
    <source>
        <dbReference type="EMBL" id="EPQ59916.1"/>
    </source>
</evidence>
<dbReference type="GO" id="GO:0005829">
    <property type="term" value="C:cytosol"/>
    <property type="evidence" value="ECO:0007669"/>
    <property type="project" value="TreeGrafter"/>
</dbReference>
<dbReference type="Gene3D" id="3.40.50.80">
    <property type="entry name" value="Nucleotide-binding domain of ferredoxin-NADP reductase (FNR) module"/>
    <property type="match status" value="1"/>
</dbReference>
<dbReference type="OMA" id="MIVAVNW"/>
<dbReference type="CDD" id="cd06207">
    <property type="entry name" value="CyPoR_like"/>
    <property type="match status" value="1"/>
</dbReference>
<dbReference type="InterPro" id="IPR017927">
    <property type="entry name" value="FAD-bd_FR_type"/>
</dbReference>
<reference evidence="16 17" key="1">
    <citation type="journal article" date="2012" name="Science">
        <title>The Paleozoic origin of enzymatic lignin decomposition reconstructed from 31 fungal genomes.</title>
        <authorList>
            <person name="Floudas D."/>
            <person name="Binder M."/>
            <person name="Riley R."/>
            <person name="Barry K."/>
            <person name="Blanchette R.A."/>
            <person name="Henrissat B."/>
            <person name="Martinez A.T."/>
            <person name="Otillar R."/>
            <person name="Spatafora J.W."/>
            <person name="Yadav J.S."/>
            <person name="Aerts A."/>
            <person name="Benoit I."/>
            <person name="Boyd A."/>
            <person name="Carlson A."/>
            <person name="Copeland A."/>
            <person name="Coutinho P.M."/>
            <person name="de Vries R.P."/>
            <person name="Ferreira P."/>
            <person name="Findley K."/>
            <person name="Foster B."/>
            <person name="Gaskell J."/>
            <person name="Glotzer D."/>
            <person name="Gorecki P."/>
            <person name="Heitman J."/>
            <person name="Hesse C."/>
            <person name="Hori C."/>
            <person name="Igarashi K."/>
            <person name="Jurgens J.A."/>
            <person name="Kallen N."/>
            <person name="Kersten P."/>
            <person name="Kohler A."/>
            <person name="Kuees U."/>
            <person name="Kumar T.K.A."/>
            <person name="Kuo A."/>
            <person name="LaButti K."/>
            <person name="Larrondo L.F."/>
            <person name="Lindquist E."/>
            <person name="Ling A."/>
            <person name="Lombard V."/>
            <person name="Lucas S."/>
            <person name="Lundell T."/>
            <person name="Martin R."/>
            <person name="McLaughlin D.J."/>
            <person name="Morgenstern I."/>
            <person name="Morin E."/>
            <person name="Murat C."/>
            <person name="Nagy L.G."/>
            <person name="Nolan M."/>
            <person name="Ohm R.A."/>
            <person name="Patyshakuliyeva A."/>
            <person name="Rokas A."/>
            <person name="Ruiz-Duenas F.J."/>
            <person name="Sabat G."/>
            <person name="Salamov A."/>
            <person name="Samejima M."/>
            <person name="Schmutz J."/>
            <person name="Slot J.C."/>
            <person name="St John F."/>
            <person name="Stenlid J."/>
            <person name="Sun H."/>
            <person name="Sun S."/>
            <person name="Syed K."/>
            <person name="Tsang A."/>
            <person name="Wiebenga A."/>
            <person name="Young D."/>
            <person name="Pisabarro A."/>
            <person name="Eastwood D.C."/>
            <person name="Martin F."/>
            <person name="Cullen D."/>
            <person name="Grigoriev I.V."/>
            <person name="Hibbett D.S."/>
        </authorList>
    </citation>
    <scope>NUCLEOTIDE SEQUENCE [LARGE SCALE GENOMIC DNA]</scope>
    <source>
        <strain evidence="16 17">ATCC 11539</strain>
    </source>
</reference>
<evidence type="ECO:0000256" key="9">
    <source>
        <dbReference type="ARBA" id="ARBA00022857"/>
    </source>
</evidence>
<feature type="domain" description="FAD-binding FR-type" evidence="15">
    <location>
        <begin position="678"/>
        <end position="909"/>
    </location>
</feature>
<keyword evidence="5" id="KW-0813">Transport</keyword>
<dbReference type="GO" id="GO:0050660">
    <property type="term" value="F:flavin adenine dinucleotide binding"/>
    <property type="evidence" value="ECO:0007669"/>
    <property type="project" value="TreeGrafter"/>
</dbReference>
<evidence type="ECO:0000256" key="10">
    <source>
        <dbReference type="ARBA" id="ARBA00022982"/>
    </source>
</evidence>
<comment type="function">
    <text evidence="13">This enzyme catalyzes the 6-electron reduction of sulfite to sulfide. This is one of several activities required for the biosynthesis of L-cysteine from sulfate.</text>
</comment>
<dbReference type="PRINTS" id="PR00371">
    <property type="entry name" value="FPNCR"/>
</dbReference>
<dbReference type="InterPro" id="IPR003097">
    <property type="entry name" value="CysJ-like_FAD-binding"/>
</dbReference>
<dbReference type="InterPro" id="IPR001433">
    <property type="entry name" value="OxRdtase_FAD/NAD-bd"/>
</dbReference>
<keyword evidence="6" id="KW-0285">Flavoprotein</keyword>
<keyword evidence="8" id="KW-0274">FAD</keyword>
<gene>
    <name evidence="16" type="ORF">GLOTRDRAFT_35291</name>
</gene>
<dbReference type="SUPFAM" id="SSF53323">
    <property type="entry name" value="Pyruvate-ferredoxin oxidoreductase, PFOR, domain III"/>
    <property type="match status" value="1"/>
</dbReference>
<dbReference type="RefSeq" id="XP_007861821.1">
    <property type="nucleotide sequence ID" value="XM_007863630.1"/>
</dbReference>
<dbReference type="GO" id="GO:0010181">
    <property type="term" value="F:FMN binding"/>
    <property type="evidence" value="ECO:0007669"/>
    <property type="project" value="TreeGrafter"/>
</dbReference>
<keyword evidence="17" id="KW-1185">Reference proteome</keyword>
<dbReference type="HOGENOM" id="CLU_003662_0_0_1"/>